<dbReference type="Gene3D" id="3.40.50.2000">
    <property type="entry name" value="Glycogen Phosphorylase B"/>
    <property type="match status" value="1"/>
</dbReference>
<dbReference type="PANTHER" id="PTHR46401:SF2">
    <property type="entry name" value="GLYCOSYLTRANSFERASE WBBK-RELATED"/>
    <property type="match status" value="1"/>
</dbReference>
<gene>
    <name evidence="3" type="ORF">SAMN05660691_01992</name>
</gene>
<dbReference type="AlphaFoldDB" id="A0A1H6LUF3"/>
<evidence type="ECO:0000256" key="1">
    <source>
        <dbReference type="ARBA" id="ARBA00022679"/>
    </source>
</evidence>
<dbReference type="PANTHER" id="PTHR46401">
    <property type="entry name" value="GLYCOSYLTRANSFERASE WBBK-RELATED"/>
    <property type="match status" value="1"/>
</dbReference>
<organism evidence="3 4">
    <name type="scientific">Rheinheimera pacifica</name>
    <dbReference type="NCBI Taxonomy" id="173990"/>
    <lineage>
        <taxon>Bacteria</taxon>
        <taxon>Pseudomonadati</taxon>
        <taxon>Pseudomonadota</taxon>
        <taxon>Gammaproteobacteria</taxon>
        <taxon>Chromatiales</taxon>
        <taxon>Chromatiaceae</taxon>
        <taxon>Rheinheimera</taxon>
    </lineage>
</organism>
<dbReference type="Pfam" id="PF00534">
    <property type="entry name" value="Glycos_transf_1"/>
    <property type="match status" value="1"/>
</dbReference>
<protein>
    <submittedName>
        <fullName evidence="3">Glycosyltransferase involved in cell wall bisynthesis</fullName>
    </submittedName>
</protein>
<name>A0A1H6LUF3_9GAMM</name>
<keyword evidence="1 3" id="KW-0808">Transferase</keyword>
<reference evidence="4" key="1">
    <citation type="submission" date="2016-10" db="EMBL/GenBank/DDBJ databases">
        <authorList>
            <person name="Varghese N."/>
            <person name="Submissions S."/>
        </authorList>
    </citation>
    <scope>NUCLEOTIDE SEQUENCE [LARGE SCALE GENOMIC DNA]</scope>
    <source>
        <strain evidence="4">DSM 17616</strain>
    </source>
</reference>
<dbReference type="RefSeq" id="WP_177172203.1">
    <property type="nucleotide sequence ID" value="NZ_FNXF01000006.1"/>
</dbReference>
<dbReference type="STRING" id="173990.SAMN05660691_01992"/>
<sequence length="351" mass="38883">MSAPEMSLPDAIIDCSHLGRKTTGIERITEELFSDEALGGCQVVRLKASSIGGMLFQQWFGILYAALKYPKSLIITPGFPPSILATLLLKKRLVPYIHDVFLLTREQELNPRARYYMRPSFGFAVKRLNSFFVNSLKTKQDLQQFCQSDARIIMLRPQVRNVFALPHNSGRYSTVDLSKLKIVMLGTVEPRKNYTAAVAIFNALKQRLGDGIELHIVGRLGWGPDARLLQNTAGVFCRGYLSADEIKTLLDSATFYLSTSHDEGLGLPLLELQYSGIAVVAAKIPVFAEVLGESGLLVDVSDAEQAATQIIDFCSDTAQIQQQSELARQNIQRWNALAAADKQAASVLFRE</sequence>
<dbReference type="SUPFAM" id="SSF53756">
    <property type="entry name" value="UDP-Glycosyltransferase/glycogen phosphorylase"/>
    <property type="match status" value="1"/>
</dbReference>
<dbReference type="GO" id="GO:0009103">
    <property type="term" value="P:lipopolysaccharide biosynthetic process"/>
    <property type="evidence" value="ECO:0007669"/>
    <property type="project" value="TreeGrafter"/>
</dbReference>
<dbReference type="GO" id="GO:0016757">
    <property type="term" value="F:glycosyltransferase activity"/>
    <property type="evidence" value="ECO:0007669"/>
    <property type="project" value="InterPro"/>
</dbReference>
<evidence type="ECO:0000313" key="4">
    <source>
        <dbReference type="Proteomes" id="UP000199371"/>
    </source>
</evidence>
<dbReference type="Proteomes" id="UP000199371">
    <property type="component" value="Unassembled WGS sequence"/>
</dbReference>
<dbReference type="EMBL" id="FNXF01000006">
    <property type="protein sequence ID" value="SEH89128.1"/>
    <property type="molecule type" value="Genomic_DNA"/>
</dbReference>
<feature type="domain" description="Glycosyl transferase family 1" evidence="2">
    <location>
        <begin position="178"/>
        <end position="328"/>
    </location>
</feature>
<dbReference type="InterPro" id="IPR001296">
    <property type="entry name" value="Glyco_trans_1"/>
</dbReference>
<proteinExistence type="predicted"/>
<keyword evidence="4" id="KW-1185">Reference proteome</keyword>
<accession>A0A1H6LUF3</accession>
<evidence type="ECO:0000259" key="2">
    <source>
        <dbReference type="Pfam" id="PF00534"/>
    </source>
</evidence>
<evidence type="ECO:0000313" key="3">
    <source>
        <dbReference type="EMBL" id="SEH89128.1"/>
    </source>
</evidence>